<evidence type="ECO:0000256" key="1">
    <source>
        <dbReference type="ARBA" id="ARBA00023015"/>
    </source>
</evidence>
<protein>
    <submittedName>
        <fullName evidence="5">DNA-binding MarR family transcriptional regulator</fullName>
    </submittedName>
</protein>
<dbReference type="AlphaFoldDB" id="A0A7W7S3B3"/>
<dbReference type="GO" id="GO:0006950">
    <property type="term" value="P:response to stress"/>
    <property type="evidence" value="ECO:0007669"/>
    <property type="project" value="TreeGrafter"/>
</dbReference>
<dbReference type="InterPro" id="IPR023187">
    <property type="entry name" value="Tscrpt_reg_MarR-type_CS"/>
</dbReference>
<organism evidence="5 6">
    <name type="scientific">Streptosporangium album</name>
    <dbReference type="NCBI Taxonomy" id="47479"/>
    <lineage>
        <taxon>Bacteria</taxon>
        <taxon>Bacillati</taxon>
        <taxon>Actinomycetota</taxon>
        <taxon>Actinomycetes</taxon>
        <taxon>Streptosporangiales</taxon>
        <taxon>Streptosporangiaceae</taxon>
        <taxon>Streptosporangium</taxon>
    </lineage>
</organism>
<keyword evidence="1" id="KW-0805">Transcription regulation</keyword>
<dbReference type="InterPro" id="IPR039422">
    <property type="entry name" value="MarR/SlyA-like"/>
</dbReference>
<dbReference type="Proteomes" id="UP000534286">
    <property type="component" value="Unassembled WGS sequence"/>
</dbReference>
<dbReference type="EMBL" id="JACHJU010000004">
    <property type="protein sequence ID" value="MBB4942697.1"/>
    <property type="molecule type" value="Genomic_DNA"/>
</dbReference>
<keyword evidence="6" id="KW-1185">Reference proteome</keyword>
<proteinExistence type="predicted"/>
<dbReference type="PANTHER" id="PTHR33164">
    <property type="entry name" value="TRANSCRIPTIONAL REGULATOR, MARR FAMILY"/>
    <property type="match status" value="1"/>
</dbReference>
<dbReference type="PANTHER" id="PTHR33164:SF104">
    <property type="entry name" value="TRANSCRIPTIONAL REGULATORY PROTEIN"/>
    <property type="match status" value="1"/>
</dbReference>
<name>A0A7W7S3B3_9ACTN</name>
<keyword evidence="3" id="KW-0804">Transcription</keyword>
<gene>
    <name evidence="5" type="ORF">FHR32_007097</name>
</gene>
<evidence type="ECO:0000313" key="6">
    <source>
        <dbReference type="Proteomes" id="UP000534286"/>
    </source>
</evidence>
<dbReference type="SMART" id="SM00347">
    <property type="entry name" value="HTH_MARR"/>
    <property type="match status" value="1"/>
</dbReference>
<dbReference type="GO" id="GO:0003700">
    <property type="term" value="F:DNA-binding transcription factor activity"/>
    <property type="evidence" value="ECO:0007669"/>
    <property type="project" value="InterPro"/>
</dbReference>
<dbReference type="PROSITE" id="PS01117">
    <property type="entry name" value="HTH_MARR_1"/>
    <property type="match status" value="1"/>
</dbReference>
<evidence type="ECO:0000256" key="2">
    <source>
        <dbReference type="ARBA" id="ARBA00023125"/>
    </source>
</evidence>
<dbReference type="InterPro" id="IPR036390">
    <property type="entry name" value="WH_DNA-bd_sf"/>
</dbReference>
<evidence type="ECO:0000256" key="3">
    <source>
        <dbReference type="ARBA" id="ARBA00023163"/>
    </source>
</evidence>
<dbReference type="GO" id="GO:0003677">
    <property type="term" value="F:DNA binding"/>
    <property type="evidence" value="ECO:0007669"/>
    <property type="project" value="UniProtKB-KW"/>
</dbReference>
<dbReference type="InterPro" id="IPR036388">
    <property type="entry name" value="WH-like_DNA-bd_sf"/>
</dbReference>
<dbReference type="PRINTS" id="PR00598">
    <property type="entry name" value="HTHMARR"/>
</dbReference>
<reference evidence="5 6" key="1">
    <citation type="submission" date="2020-08" db="EMBL/GenBank/DDBJ databases">
        <title>Sequencing the genomes of 1000 actinobacteria strains.</title>
        <authorList>
            <person name="Klenk H.-P."/>
        </authorList>
    </citation>
    <scope>NUCLEOTIDE SEQUENCE [LARGE SCALE GENOMIC DNA]</scope>
    <source>
        <strain evidence="5 6">DSM 43023</strain>
    </source>
</reference>
<keyword evidence="2 5" id="KW-0238">DNA-binding</keyword>
<evidence type="ECO:0000313" key="5">
    <source>
        <dbReference type="EMBL" id="MBB4942697.1"/>
    </source>
</evidence>
<dbReference type="InterPro" id="IPR000835">
    <property type="entry name" value="HTH_MarR-typ"/>
</dbReference>
<dbReference type="SUPFAM" id="SSF46785">
    <property type="entry name" value="Winged helix' DNA-binding domain"/>
    <property type="match status" value="1"/>
</dbReference>
<dbReference type="Gene3D" id="1.10.10.10">
    <property type="entry name" value="Winged helix-like DNA-binding domain superfamily/Winged helix DNA-binding domain"/>
    <property type="match status" value="1"/>
</dbReference>
<dbReference type="RefSeq" id="WP_184758705.1">
    <property type="nucleotide sequence ID" value="NZ_BAABEK010000091.1"/>
</dbReference>
<dbReference type="Pfam" id="PF01047">
    <property type="entry name" value="MarR"/>
    <property type="match status" value="1"/>
</dbReference>
<sequence>MSRSTDRVRELWAAARPDLDTSPMEVVGPLKRVVALLDEALDPLYVDTALTSAELDVCLRLRHDPNPTIARHLAAQMRHSRAAISKTLTRLESRGLIAREPSPADRRAALVRLTAAGEAAVDAIFPRQLAREAELLEGLGADRERVIEALNLLADILSDARKPD</sequence>
<accession>A0A7W7S3B3</accession>
<evidence type="ECO:0000259" key="4">
    <source>
        <dbReference type="PROSITE" id="PS50995"/>
    </source>
</evidence>
<feature type="domain" description="HTH marR-type" evidence="4">
    <location>
        <begin position="23"/>
        <end position="158"/>
    </location>
</feature>
<comment type="caution">
    <text evidence="5">The sequence shown here is derived from an EMBL/GenBank/DDBJ whole genome shotgun (WGS) entry which is preliminary data.</text>
</comment>
<dbReference type="PROSITE" id="PS50995">
    <property type="entry name" value="HTH_MARR_2"/>
    <property type="match status" value="1"/>
</dbReference>